<dbReference type="Pfam" id="PF02922">
    <property type="entry name" value="CBM_48"/>
    <property type="match status" value="1"/>
</dbReference>
<dbReference type="GO" id="GO:0120549">
    <property type="term" value="F:limit dextrin alpha-1,6-maltotetraose-hydrolase activity"/>
    <property type="evidence" value="ECO:0007669"/>
    <property type="project" value="UniProtKB-EC"/>
</dbReference>
<dbReference type="SUPFAM" id="SSF51445">
    <property type="entry name" value="(Trans)glycosidases"/>
    <property type="match status" value="1"/>
</dbReference>
<protein>
    <submittedName>
        <fullName evidence="3">Limit dextrin alpha-1,6-maltotetraose-hydrolase</fullName>
        <ecNumber evidence="3">3.2.1.196</ecNumber>
    </submittedName>
</protein>
<dbReference type="CDD" id="cd11326">
    <property type="entry name" value="AmyAc_Glg_debranch"/>
    <property type="match status" value="1"/>
</dbReference>
<accession>A0A3B1BP39</accession>
<name>A0A3B1BP39_9ZZZZ</name>
<dbReference type="GO" id="GO:0005975">
    <property type="term" value="P:carbohydrate metabolic process"/>
    <property type="evidence" value="ECO:0007669"/>
    <property type="project" value="InterPro"/>
</dbReference>
<dbReference type="SUPFAM" id="SSF51011">
    <property type="entry name" value="Glycosyl hydrolase domain"/>
    <property type="match status" value="1"/>
</dbReference>
<comment type="similarity">
    <text evidence="1">Belongs to the glycosyl hydrolase 13 family.</text>
</comment>
<dbReference type="Gene3D" id="2.60.40.10">
    <property type="entry name" value="Immunoglobulins"/>
    <property type="match status" value="1"/>
</dbReference>
<gene>
    <name evidence="3" type="ORF">MNBD_GAMMA24-1184</name>
</gene>
<dbReference type="CDD" id="cd02856">
    <property type="entry name" value="E_set_GDE_Isoamylase_N"/>
    <property type="match status" value="1"/>
</dbReference>
<dbReference type="Gene3D" id="3.20.20.80">
    <property type="entry name" value="Glycosidases"/>
    <property type="match status" value="1"/>
</dbReference>
<dbReference type="SUPFAM" id="SSF81296">
    <property type="entry name" value="E set domains"/>
    <property type="match status" value="1"/>
</dbReference>
<dbReference type="SMART" id="SM00642">
    <property type="entry name" value="Aamy"/>
    <property type="match status" value="1"/>
</dbReference>
<dbReference type="InterPro" id="IPR006047">
    <property type="entry name" value="GH13_cat_dom"/>
</dbReference>
<dbReference type="InterPro" id="IPR048644">
    <property type="entry name" value="Isoamylase_C"/>
</dbReference>
<dbReference type="InterPro" id="IPR014756">
    <property type="entry name" value="Ig_E-set"/>
</dbReference>
<dbReference type="PANTHER" id="PTHR43002">
    <property type="entry name" value="GLYCOGEN DEBRANCHING ENZYME"/>
    <property type="match status" value="1"/>
</dbReference>
<dbReference type="Pfam" id="PF21331">
    <property type="entry name" value="Isoamylase_C"/>
    <property type="match status" value="1"/>
</dbReference>
<dbReference type="EMBL" id="UOFZ01000035">
    <property type="protein sequence ID" value="VAX12390.1"/>
    <property type="molecule type" value="Genomic_DNA"/>
</dbReference>
<dbReference type="InterPro" id="IPR013780">
    <property type="entry name" value="Glyco_hydro_b"/>
</dbReference>
<dbReference type="InterPro" id="IPR017853">
    <property type="entry name" value="GH"/>
</dbReference>
<feature type="domain" description="Glycosyl hydrolase family 13 catalytic" evidence="2">
    <location>
        <begin position="163"/>
        <end position="570"/>
    </location>
</feature>
<dbReference type="Pfam" id="PF00128">
    <property type="entry name" value="Alpha-amylase"/>
    <property type="match status" value="1"/>
</dbReference>
<dbReference type="InterPro" id="IPR013783">
    <property type="entry name" value="Ig-like_fold"/>
</dbReference>
<evidence type="ECO:0000259" key="2">
    <source>
        <dbReference type="SMART" id="SM00642"/>
    </source>
</evidence>
<dbReference type="InterPro" id="IPR044505">
    <property type="entry name" value="GlgX_Isoamylase_N_E_set"/>
</dbReference>
<evidence type="ECO:0000256" key="1">
    <source>
        <dbReference type="ARBA" id="ARBA00008061"/>
    </source>
</evidence>
<keyword evidence="3" id="KW-0326">Glycosidase</keyword>
<dbReference type="Gene3D" id="2.60.40.1180">
    <property type="entry name" value="Golgi alpha-mannosidase II"/>
    <property type="match status" value="1"/>
</dbReference>
<evidence type="ECO:0000313" key="3">
    <source>
        <dbReference type="EMBL" id="VAX12390.1"/>
    </source>
</evidence>
<dbReference type="InterPro" id="IPR004193">
    <property type="entry name" value="Glyco_hydro_13_N"/>
</dbReference>
<proteinExistence type="inferred from homology"/>
<dbReference type="AlphaFoldDB" id="A0A3B1BP39"/>
<organism evidence="3">
    <name type="scientific">hydrothermal vent metagenome</name>
    <dbReference type="NCBI Taxonomy" id="652676"/>
    <lineage>
        <taxon>unclassified sequences</taxon>
        <taxon>metagenomes</taxon>
        <taxon>ecological metagenomes</taxon>
    </lineage>
</organism>
<dbReference type="EC" id="3.2.1.196" evidence="3"/>
<sequence length="681" mass="78388">MNNWQAREGSPRPLGVSFIALQQAWNFALYSKHASTVTLHLYHENNTQTPIYSYTFNPLQNKSGRIWHCRLPAATIDGAQYYAYQLDGPFDLQQGHRFNPHKSLLDPYSRAVFFPPAFDRQAAIKTGPNIGRAPLGVLHTAADSNTLNPVQKPQHTHDTVIYELHVKGFTRYAGSAVPSDRRGTFSGLVEKIPYLQSLGITAVELMPIFQFDPQENDYWGYMPLSFFAPHHLYGKARSAAALLDEFRDMVNAFHHAHIEVILDVVYNHTGEGNEHGPTYSFRGLDNTTYYLLENDRRYYRNDAGTGNVLHTANRYVRSMVLDSLRYWVREMHVDGFRFDLASIFTRRSDGSVNLEDAPIISAIRSDPDLAEVRLIAEAWDISSYQLGRSFPGISWQQWNGKFRDDIRRFVRGDSGLVNSLIQRLYGSDDLFPDSRMQAYHPYQSVNFITAHDGFTLYDLVSYNNKHNQINGHNNSDGSDHNYSWNSGWEGDKAVPEGVMHLRQRQIKNFCCLLMLANGTPMLRAGDEFMQTQSGNNNPYNQDNEISWLNWDRLEDNREMFRFFQKMIAFRKNHPSLGRSRFWREDVHWYGVGPDVDRSPDSHSLAYYLSGASQNDRDIYVMINAWWEDLIFTVQEGTANNWHRIIDTARDSPHDIIEERQALPLQSMDYPVEARSVVVLVS</sequence>
<keyword evidence="3" id="KW-0378">Hydrolase</keyword>
<reference evidence="3" key="1">
    <citation type="submission" date="2018-06" db="EMBL/GenBank/DDBJ databases">
        <authorList>
            <person name="Zhirakovskaya E."/>
        </authorList>
    </citation>
    <scope>NUCLEOTIDE SEQUENCE</scope>
</reference>